<feature type="domain" description="Tautomerase cis-CaaD-like" evidence="1">
    <location>
        <begin position="1"/>
        <end position="134"/>
    </location>
</feature>
<name>A0ABR3FQA3_9AGAR</name>
<keyword evidence="3" id="KW-1185">Reference proteome</keyword>
<dbReference type="EMBL" id="JBAHYK010000146">
    <property type="protein sequence ID" value="KAL0577615.1"/>
    <property type="molecule type" value="Genomic_DNA"/>
</dbReference>
<comment type="caution">
    <text evidence="2">The sequence shown here is derived from an EMBL/GenBank/DDBJ whole genome shotgun (WGS) entry which is preliminary data.</text>
</comment>
<evidence type="ECO:0000313" key="2">
    <source>
        <dbReference type="EMBL" id="KAL0577615.1"/>
    </source>
</evidence>
<accession>A0ABR3FQA3</accession>
<evidence type="ECO:0000259" key="1">
    <source>
        <dbReference type="Pfam" id="PF14832"/>
    </source>
</evidence>
<evidence type="ECO:0000313" key="3">
    <source>
        <dbReference type="Proteomes" id="UP001465976"/>
    </source>
</evidence>
<dbReference type="Proteomes" id="UP001465976">
    <property type="component" value="Unassembled WGS sequence"/>
</dbReference>
<dbReference type="InterPro" id="IPR028116">
    <property type="entry name" value="Cis-CaaD-like"/>
</dbReference>
<gene>
    <name evidence="2" type="ORF">V5O48_004376</name>
</gene>
<dbReference type="InterPro" id="IPR014347">
    <property type="entry name" value="Tautomerase/MIF_sf"/>
</dbReference>
<proteinExistence type="predicted"/>
<dbReference type="Pfam" id="PF14832">
    <property type="entry name" value="Tautomerase_3"/>
    <property type="match status" value="1"/>
</dbReference>
<organism evidence="2 3">
    <name type="scientific">Marasmius crinis-equi</name>
    <dbReference type="NCBI Taxonomy" id="585013"/>
    <lineage>
        <taxon>Eukaryota</taxon>
        <taxon>Fungi</taxon>
        <taxon>Dikarya</taxon>
        <taxon>Basidiomycota</taxon>
        <taxon>Agaricomycotina</taxon>
        <taxon>Agaricomycetes</taxon>
        <taxon>Agaricomycetidae</taxon>
        <taxon>Agaricales</taxon>
        <taxon>Marasmiineae</taxon>
        <taxon>Marasmiaceae</taxon>
        <taxon>Marasmius</taxon>
    </lineage>
</organism>
<sequence>MPFHRFYIPRDLYTAEEKQAIAAAVTATYQRIPKFYVVVNFINIEDGDFFVGGEKNNKFVRIVVHHLAFHWESDEDKRAFMDRYEEAITPWTKDRGLDWELQVSNQDPVFWNENGIQPPPFGSEAFQLWKSENRPVPY</sequence>
<dbReference type="Gene3D" id="3.30.429.10">
    <property type="entry name" value="Macrophage Migration Inhibitory Factor"/>
    <property type="match status" value="1"/>
</dbReference>
<protein>
    <recommendedName>
        <fullName evidence="1">Tautomerase cis-CaaD-like domain-containing protein</fullName>
    </recommendedName>
</protein>
<reference evidence="2 3" key="1">
    <citation type="submission" date="2024-02" db="EMBL/GenBank/DDBJ databases">
        <title>A draft genome for the cacao thread blight pathogen Marasmius crinis-equi.</title>
        <authorList>
            <person name="Cohen S.P."/>
            <person name="Baruah I.K."/>
            <person name="Amoako-Attah I."/>
            <person name="Bukari Y."/>
            <person name="Meinhardt L.W."/>
            <person name="Bailey B.A."/>
        </authorList>
    </citation>
    <scope>NUCLEOTIDE SEQUENCE [LARGE SCALE GENOMIC DNA]</scope>
    <source>
        <strain evidence="2 3">GH-76</strain>
    </source>
</reference>